<name>A0A316D998_9BACL</name>
<dbReference type="Proteomes" id="UP000245634">
    <property type="component" value="Unassembled WGS sequence"/>
</dbReference>
<protein>
    <submittedName>
        <fullName evidence="2">Uncharacterized protein</fullName>
    </submittedName>
</protein>
<keyword evidence="3" id="KW-1185">Reference proteome</keyword>
<evidence type="ECO:0000313" key="2">
    <source>
        <dbReference type="EMBL" id="PWK13761.1"/>
    </source>
</evidence>
<gene>
    <name evidence="2" type="ORF">C7459_10640</name>
</gene>
<keyword evidence="1" id="KW-1133">Transmembrane helix</keyword>
<evidence type="ECO:0000256" key="1">
    <source>
        <dbReference type="SAM" id="Phobius"/>
    </source>
</evidence>
<dbReference type="OrthoDB" id="2382242at2"/>
<sequence>MSFWYRSPMAVKFQVFFFIWTVTVMALFAMVGISIAQIHWGRAFWYLGGAILMVGIGFMIRKRVLRAMGEIKPKE</sequence>
<feature type="transmembrane region" description="Helical" evidence="1">
    <location>
        <begin position="15"/>
        <end position="37"/>
    </location>
</feature>
<dbReference type="EMBL" id="QGGL01000006">
    <property type="protein sequence ID" value="PWK13761.1"/>
    <property type="molecule type" value="Genomic_DNA"/>
</dbReference>
<dbReference type="RefSeq" id="WP_109688212.1">
    <property type="nucleotide sequence ID" value="NZ_QGGL01000006.1"/>
</dbReference>
<organism evidence="2 3">
    <name type="scientific">Tumebacillus permanentifrigoris</name>
    <dbReference type="NCBI Taxonomy" id="378543"/>
    <lineage>
        <taxon>Bacteria</taxon>
        <taxon>Bacillati</taxon>
        <taxon>Bacillota</taxon>
        <taxon>Bacilli</taxon>
        <taxon>Bacillales</taxon>
        <taxon>Alicyclobacillaceae</taxon>
        <taxon>Tumebacillus</taxon>
    </lineage>
</organism>
<proteinExistence type="predicted"/>
<evidence type="ECO:0000313" key="3">
    <source>
        <dbReference type="Proteomes" id="UP000245634"/>
    </source>
</evidence>
<keyword evidence="1" id="KW-0812">Transmembrane</keyword>
<comment type="caution">
    <text evidence="2">The sequence shown here is derived from an EMBL/GenBank/DDBJ whole genome shotgun (WGS) entry which is preliminary data.</text>
</comment>
<accession>A0A316D998</accession>
<reference evidence="2 3" key="1">
    <citation type="submission" date="2018-05" db="EMBL/GenBank/DDBJ databases">
        <title>Genomic Encyclopedia of Type Strains, Phase IV (KMG-IV): sequencing the most valuable type-strain genomes for metagenomic binning, comparative biology and taxonomic classification.</title>
        <authorList>
            <person name="Goeker M."/>
        </authorList>
    </citation>
    <scope>NUCLEOTIDE SEQUENCE [LARGE SCALE GENOMIC DNA]</scope>
    <source>
        <strain evidence="2 3">DSM 18773</strain>
    </source>
</reference>
<feature type="transmembrane region" description="Helical" evidence="1">
    <location>
        <begin position="43"/>
        <end position="60"/>
    </location>
</feature>
<keyword evidence="1" id="KW-0472">Membrane</keyword>
<dbReference type="AlphaFoldDB" id="A0A316D998"/>